<dbReference type="SMART" id="SM00034">
    <property type="entry name" value="CLECT"/>
    <property type="match status" value="3"/>
</dbReference>
<feature type="domain" description="C-type lectin" evidence="2">
    <location>
        <begin position="176"/>
        <end position="302"/>
    </location>
</feature>
<dbReference type="SUPFAM" id="SSF56436">
    <property type="entry name" value="C-type lectin-like"/>
    <property type="match status" value="3"/>
</dbReference>
<dbReference type="CDD" id="cd00037">
    <property type="entry name" value="CLECT"/>
    <property type="match status" value="2"/>
</dbReference>
<dbReference type="RefSeq" id="XP_031334901.1">
    <property type="nucleotide sequence ID" value="XM_031479041.1"/>
</dbReference>
<dbReference type="AlphaFoldDB" id="A0A1Y1KSA3"/>
<dbReference type="InterPro" id="IPR016186">
    <property type="entry name" value="C-type_lectin-like/link_sf"/>
</dbReference>
<accession>A0A1Y1KSA3</accession>
<feature type="domain" description="C-type lectin" evidence="2">
    <location>
        <begin position="321"/>
        <end position="442"/>
    </location>
</feature>
<evidence type="ECO:0000259" key="2">
    <source>
        <dbReference type="PROSITE" id="PS50041"/>
    </source>
</evidence>
<reference evidence="3" key="1">
    <citation type="journal article" date="2016" name="Sci. Rep.">
        <title>Molecular characterization of firefly nuptial gifts: a multi-omics approach sheds light on postcopulatory sexual selection.</title>
        <authorList>
            <person name="Al-Wathiqui N."/>
            <person name="Fallon T.R."/>
            <person name="South A."/>
            <person name="Weng J.K."/>
            <person name="Lewis S.M."/>
        </authorList>
    </citation>
    <scope>NUCLEOTIDE SEQUENCE</scope>
</reference>
<dbReference type="PANTHER" id="PTHR45710:SF26">
    <property type="entry name" value="RH26557P"/>
    <property type="match status" value="1"/>
</dbReference>
<dbReference type="InterPro" id="IPR050828">
    <property type="entry name" value="C-type_lectin/matrix_domain"/>
</dbReference>
<dbReference type="GeneID" id="116164821"/>
<dbReference type="KEGG" id="ppyr:116164821"/>
<proteinExistence type="predicted"/>
<keyword evidence="1" id="KW-0732">Signal</keyword>
<evidence type="ECO:0000313" key="3">
    <source>
        <dbReference type="EMBL" id="JAV64194.1"/>
    </source>
</evidence>
<feature type="domain" description="C-type lectin" evidence="2">
    <location>
        <begin position="32"/>
        <end position="157"/>
    </location>
</feature>
<dbReference type="InterPro" id="IPR016187">
    <property type="entry name" value="CTDL_fold"/>
</dbReference>
<dbReference type="PROSITE" id="PS50041">
    <property type="entry name" value="C_TYPE_LECTIN_2"/>
    <property type="match status" value="3"/>
</dbReference>
<dbReference type="OrthoDB" id="6356110at2759"/>
<feature type="chain" id="PRO_5012824347" description="C-type lectin domain-containing protein" evidence="1">
    <location>
        <begin position="22"/>
        <end position="482"/>
    </location>
</feature>
<dbReference type="InterPro" id="IPR001304">
    <property type="entry name" value="C-type_lectin-like"/>
</dbReference>
<name>A0A1Y1KSA3_PHOPY</name>
<dbReference type="Gene3D" id="3.10.100.10">
    <property type="entry name" value="Mannose-Binding Protein A, subunit A"/>
    <property type="match status" value="3"/>
</dbReference>
<sequence>MDNSGTHFCLAFLYLTMYINCMEDGHEPSFVYLKKEYILLNYRVNWDEAQVICETYENGSLAITRNPAIRIFLAKCIEESAPHADSYWIGAERPKNSKIFHWIDDGEEFKDTYYFVLHSVDYVQPDARECLCFSRENHNEALYFNIDCRLRHALICERPYENKYDGSMTTTDWIVVNDRRYGIFYDQRTWSEAVRDCQKNHKAGLASFRNKNETRIVGKYLLMGRPSLENAWIGGRYKQNAWKFISNDVIISDHTDSNTLYPPWYLNRTTQRGGCLVLDRHIANEAVFIETSCNRRKSYICSKSISETPDKLSRFIDKIEYTLYYTKQTWDEAFETCLSQNGTLAKVTREVIHSLVQMMGEEDYEVYHVWIGGRLDERGMDFKWVEDNEIITKQTGGIDYYPPWYDVEFNTKYPCLNMDRENHNRPIFYGVDCSRAQEFICEQSKYEYFTSYEYGSAQKRFPDNLVHYLNILYFIYFTVWYV</sequence>
<organism evidence="3">
    <name type="scientific">Photinus pyralis</name>
    <name type="common">Common eastern firefly</name>
    <name type="synonym">Lampyris pyralis</name>
    <dbReference type="NCBI Taxonomy" id="7054"/>
    <lineage>
        <taxon>Eukaryota</taxon>
        <taxon>Metazoa</taxon>
        <taxon>Ecdysozoa</taxon>
        <taxon>Arthropoda</taxon>
        <taxon>Hexapoda</taxon>
        <taxon>Insecta</taxon>
        <taxon>Pterygota</taxon>
        <taxon>Neoptera</taxon>
        <taxon>Endopterygota</taxon>
        <taxon>Coleoptera</taxon>
        <taxon>Polyphaga</taxon>
        <taxon>Elateriformia</taxon>
        <taxon>Elateroidea</taxon>
        <taxon>Lampyridae</taxon>
        <taxon>Lampyrinae</taxon>
        <taxon>Photinus</taxon>
    </lineage>
</organism>
<dbReference type="PANTHER" id="PTHR45710">
    <property type="entry name" value="C-TYPE LECTIN DOMAIN-CONTAINING PROTEIN 180"/>
    <property type="match status" value="1"/>
</dbReference>
<dbReference type="EMBL" id="GEZM01075232">
    <property type="protein sequence ID" value="JAV64194.1"/>
    <property type="molecule type" value="Transcribed_RNA"/>
</dbReference>
<evidence type="ECO:0000256" key="1">
    <source>
        <dbReference type="SAM" id="SignalP"/>
    </source>
</evidence>
<protein>
    <recommendedName>
        <fullName evidence="2">C-type lectin domain-containing protein</fullName>
    </recommendedName>
</protein>
<feature type="signal peptide" evidence="1">
    <location>
        <begin position="1"/>
        <end position="21"/>
    </location>
</feature>
<dbReference type="Pfam" id="PF00059">
    <property type="entry name" value="Lectin_C"/>
    <property type="match status" value="3"/>
</dbReference>